<accession>A0ABS5KRH2</accession>
<organism evidence="9 10">
    <name type="scientific">Catenulispora pinistramenti</name>
    <dbReference type="NCBI Taxonomy" id="2705254"/>
    <lineage>
        <taxon>Bacteria</taxon>
        <taxon>Bacillati</taxon>
        <taxon>Actinomycetota</taxon>
        <taxon>Actinomycetes</taxon>
        <taxon>Catenulisporales</taxon>
        <taxon>Catenulisporaceae</taxon>
        <taxon>Catenulispora</taxon>
    </lineage>
</organism>
<keyword evidence="2" id="KW-1003">Cell membrane</keyword>
<comment type="similarity">
    <text evidence="6">Belongs to the ABC-4 integral membrane protein family.</text>
</comment>
<feature type="domain" description="ABC3 transporter permease C-terminal" evidence="8">
    <location>
        <begin position="277"/>
        <end position="394"/>
    </location>
</feature>
<protein>
    <submittedName>
        <fullName evidence="9">FtsX-like permease family protein</fullName>
    </submittedName>
</protein>
<comment type="caution">
    <text evidence="9">The sequence shown here is derived from an EMBL/GenBank/DDBJ whole genome shotgun (WGS) entry which is preliminary data.</text>
</comment>
<gene>
    <name evidence="9" type="ORF">KGQ19_17425</name>
</gene>
<name>A0ABS5KRH2_9ACTN</name>
<dbReference type="EMBL" id="JAAFYZ010000053">
    <property type="protein sequence ID" value="MBS2548652.1"/>
    <property type="molecule type" value="Genomic_DNA"/>
</dbReference>
<dbReference type="RefSeq" id="WP_212010233.1">
    <property type="nucleotide sequence ID" value="NZ_JAAFYZ010000053.1"/>
</dbReference>
<evidence type="ECO:0000256" key="2">
    <source>
        <dbReference type="ARBA" id="ARBA00022475"/>
    </source>
</evidence>
<proteinExistence type="inferred from homology"/>
<feature type="transmembrane region" description="Helical" evidence="7">
    <location>
        <begin position="743"/>
        <end position="769"/>
    </location>
</feature>
<feature type="transmembrane region" description="Helical" evidence="7">
    <location>
        <begin position="366"/>
        <end position="388"/>
    </location>
</feature>
<dbReference type="Pfam" id="PF02687">
    <property type="entry name" value="FtsX"/>
    <property type="match status" value="2"/>
</dbReference>
<dbReference type="InterPro" id="IPR050250">
    <property type="entry name" value="Macrolide_Exporter_MacB"/>
</dbReference>
<dbReference type="PANTHER" id="PTHR30572">
    <property type="entry name" value="MEMBRANE COMPONENT OF TRANSPORTER-RELATED"/>
    <property type="match status" value="1"/>
</dbReference>
<feature type="transmembrane region" description="Helical" evidence="7">
    <location>
        <begin position="324"/>
        <end position="346"/>
    </location>
</feature>
<evidence type="ECO:0000256" key="5">
    <source>
        <dbReference type="ARBA" id="ARBA00023136"/>
    </source>
</evidence>
<dbReference type="InterPro" id="IPR003838">
    <property type="entry name" value="ABC3_permease_C"/>
</dbReference>
<dbReference type="Proteomes" id="UP000730482">
    <property type="component" value="Unassembled WGS sequence"/>
</dbReference>
<keyword evidence="5 7" id="KW-0472">Membrane</keyword>
<evidence type="ECO:0000259" key="8">
    <source>
        <dbReference type="Pfam" id="PF02687"/>
    </source>
</evidence>
<feature type="transmembrane region" description="Helical" evidence="7">
    <location>
        <begin position="837"/>
        <end position="856"/>
    </location>
</feature>
<evidence type="ECO:0000256" key="3">
    <source>
        <dbReference type="ARBA" id="ARBA00022692"/>
    </source>
</evidence>
<evidence type="ECO:0000256" key="7">
    <source>
        <dbReference type="SAM" id="Phobius"/>
    </source>
</evidence>
<feature type="transmembrane region" description="Helical" evidence="7">
    <location>
        <begin position="415"/>
        <end position="442"/>
    </location>
</feature>
<evidence type="ECO:0000256" key="1">
    <source>
        <dbReference type="ARBA" id="ARBA00004651"/>
    </source>
</evidence>
<evidence type="ECO:0000313" key="9">
    <source>
        <dbReference type="EMBL" id="MBS2548652.1"/>
    </source>
</evidence>
<reference evidence="9 10" key="1">
    <citation type="submission" date="2020-02" db="EMBL/GenBank/DDBJ databases">
        <title>Acidophilic actinobacteria isolated from forest soil.</title>
        <authorList>
            <person name="Golinska P."/>
        </authorList>
    </citation>
    <scope>NUCLEOTIDE SEQUENCE [LARGE SCALE GENOMIC DNA]</scope>
    <source>
        <strain evidence="9 10">NL8</strain>
    </source>
</reference>
<evidence type="ECO:0000256" key="4">
    <source>
        <dbReference type="ARBA" id="ARBA00022989"/>
    </source>
</evidence>
<keyword evidence="10" id="KW-1185">Reference proteome</keyword>
<keyword evidence="4 7" id="KW-1133">Transmembrane helix</keyword>
<keyword evidence="3 7" id="KW-0812">Transmembrane</keyword>
<feature type="transmembrane region" description="Helical" evidence="7">
    <location>
        <begin position="271"/>
        <end position="296"/>
    </location>
</feature>
<comment type="subcellular location">
    <subcellularLocation>
        <location evidence="1">Cell membrane</location>
        <topology evidence="1">Multi-pass membrane protein</topology>
    </subcellularLocation>
</comment>
<dbReference type="PANTHER" id="PTHR30572:SF4">
    <property type="entry name" value="ABC TRANSPORTER PERMEASE YTRF"/>
    <property type="match status" value="1"/>
</dbReference>
<sequence length="874" mass="89584">MFRLVLQTVRERKAGFVGAFIALLGASTLITAFGIILQSGIGDGVPVQRYADASVVISGKQSVTVHEGKKSKTKPLTDPVAVPADLVGTVAHTDGVARAVAVVSFPAQVVGADGRLVTGADDRRSIGANWSSAALGPFTLSGRGPRRAEEIVLEQSVAERAKAKLGDTVRIASTRAASPYTVVGIVKYTGAGGALRTPPVFFTDDTATTLFGRADQISAIGVLATPGTGAGQLDDRIDAALKGAGVSSHIGAGRSSAENPDVASARGTLKVLAGSLGGTVVLITMLVVGSTLALGVHQRRRELALLRAIGATPKQIHKMIAGEVLVVALAGSLLGCLPGVLAAEALRGALSVIGVLPQDFVFSYGPIPMAVAVAIGVITAQAAGFAVARRVVAIRPVEALSQAATEQPGLGRARVVFGTVLLVLGAAASLLPLFFGSVFAVAGAGSGGLIMVIAFLMLAPPLVAHATRLLAAPFRRRFGNLGYLAVANTRANARRLAAGIGPLILAIGFASLQLFIPTTTAAAANDQARAGVLADYTLTGDAGGLPTDAVADARALPGVAAVAGVVRVDLYSSVKMLGDPEVFDYQAEGLTTDGQTTDGQTTDRLTTDRLGQVLGQVLNLDVTGGDLSRLSETTAAISDGAAATLGTRVGGTVRIHLPDGQTIQPQVVATYRRGLGFGDITLSAQTLMRHSSHRLYDSILVRLQPGADHKTALAELKALSTRYPGLHVQDKGGLSAAQQRTAMVGLIGSAIPLLLIFGYIAIAVANTLVMTTLSRAREFALLRLVGATPAQVLRMMRTETLMVVLIAVAVGTLVPMLPLTMVSLGLTGSPVPSIPPLLYLAIVAATSALAAAAVLIPTRLALRARPIEAIGLRE</sequence>
<feature type="transmembrane region" description="Helical" evidence="7">
    <location>
        <begin position="448"/>
        <end position="471"/>
    </location>
</feature>
<evidence type="ECO:0000256" key="6">
    <source>
        <dbReference type="ARBA" id="ARBA00038076"/>
    </source>
</evidence>
<feature type="transmembrane region" description="Helical" evidence="7">
    <location>
        <begin position="496"/>
        <end position="516"/>
    </location>
</feature>
<evidence type="ECO:0000313" key="10">
    <source>
        <dbReference type="Proteomes" id="UP000730482"/>
    </source>
</evidence>
<feature type="transmembrane region" description="Helical" evidence="7">
    <location>
        <begin position="801"/>
        <end position="825"/>
    </location>
</feature>
<feature type="domain" description="ABC3 transporter permease C-terminal" evidence="8">
    <location>
        <begin position="755"/>
        <end position="864"/>
    </location>
</feature>